<dbReference type="Gene3D" id="3.30.920.30">
    <property type="entry name" value="Hypothetical protein"/>
    <property type="match status" value="1"/>
</dbReference>
<evidence type="ECO:0000256" key="6">
    <source>
        <dbReference type="ARBA" id="ARBA00022884"/>
    </source>
</evidence>
<evidence type="ECO:0000313" key="8">
    <source>
        <dbReference type="EMBL" id="RGL11659.1"/>
    </source>
</evidence>
<keyword evidence="2" id="KW-1277">Toxin-antitoxin system</keyword>
<evidence type="ECO:0000256" key="3">
    <source>
        <dbReference type="ARBA" id="ARBA00022722"/>
    </source>
</evidence>
<evidence type="ECO:0000256" key="4">
    <source>
        <dbReference type="ARBA" id="ARBA00022759"/>
    </source>
</evidence>
<dbReference type="GO" id="GO:0004519">
    <property type="term" value="F:endonuclease activity"/>
    <property type="evidence" value="ECO:0007669"/>
    <property type="project" value="UniProtKB-KW"/>
</dbReference>
<name>A0A3E4QWN7_9ACTN</name>
<proteinExistence type="inferred from homology"/>
<dbReference type="EMBL" id="QSRJ01000002">
    <property type="protein sequence ID" value="RGL11659.1"/>
    <property type="molecule type" value="Genomic_DNA"/>
</dbReference>
<dbReference type="InterPro" id="IPR012933">
    <property type="entry name" value="HicA_mRNA_interferase"/>
</dbReference>
<evidence type="ECO:0000313" key="9">
    <source>
        <dbReference type="Proteomes" id="UP000260943"/>
    </source>
</evidence>
<comment type="similarity">
    <text evidence="1">Belongs to the HicA mRNA interferase family.</text>
</comment>
<keyword evidence="3" id="KW-0540">Nuclease</keyword>
<evidence type="ECO:0000256" key="5">
    <source>
        <dbReference type="ARBA" id="ARBA00022801"/>
    </source>
</evidence>
<dbReference type="Pfam" id="PF07927">
    <property type="entry name" value="HicA_toxin"/>
    <property type="match status" value="1"/>
</dbReference>
<dbReference type="AlphaFoldDB" id="A0A3E4QWN7"/>
<organism evidence="8 9">
    <name type="scientific">Collinsella tanakaei</name>
    <dbReference type="NCBI Taxonomy" id="626935"/>
    <lineage>
        <taxon>Bacteria</taxon>
        <taxon>Bacillati</taxon>
        <taxon>Actinomycetota</taxon>
        <taxon>Coriobacteriia</taxon>
        <taxon>Coriobacteriales</taxon>
        <taxon>Coriobacteriaceae</taxon>
        <taxon>Collinsella</taxon>
    </lineage>
</organism>
<dbReference type="GO" id="GO:0003729">
    <property type="term" value="F:mRNA binding"/>
    <property type="evidence" value="ECO:0007669"/>
    <property type="project" value="InterPro"/>
</dbReference>
<dbReference type="GeneID" id="62757876"/>
<accession>A0A3E4QWN7</accession>
<evidence type="ECO:0000256" key="1">
    <source>
        <dbReference type="ARBA" id="ARBA00006620"/>
    </source>
</evidence>
<keyword evidence="5" id="KW-0378">Hydrolase</keyword>
<dbReference type="Proteomes" id="UP000260943">
    <property type="component" value="Unassembled WGS sequence"/>
</dbReference>
<gene>
    <name evidence="8" type="ORF">DXC81_02415</name>
</gene>
<keyword evidence="6" id="KW-0694">RNA-binding</keyword>
<dbReference type="SUPFAM" id="SSF54786">
    <property type="entry name" value="YcfA/nrd intein domain"/>
    <property type="match status" value="1"/>
</dbReference>
<comment type="caution">
    <text evidence="8">The sequence shown here is derived from an EMBL/GenBank/DDBJ whole genome shotgun (WGS) entry which is preliminary data.</text>
</comment>
<keyword evidence="7" id="KW-0346">Stress response</keyword>
<dbReference type="InterPro" id="IPR038570">
    <property type="entry name" value="HicA_sf"/>
</dbReference>
<evidence type="ECO:0000256" key="7">
    <source>
        <dbReference type="ARBA" id="ARBA00023016"/>
    </source>
</evidence>
<evidence type="ECO:0000256" key="2">
    <source>
        <dbReference type="ARBA" id="ARBA00022649"/>
    </source>
</evidence>
<dbReference type="RefSeq" id="WP_040362069.1">
    <property type="nucleotide sequence ID" value="NZ_CABKQG010000001.1"/>
</dbReference>
<sequence length="62" mass="7330">MQPPTYREIIQQLLREGFVERASAGDHRRFSKNGYKVTVRDQGGKHATWREWQSIKRQAGWS</sequence>
<keyword evidence="4" id="KW-0255">Endonuclease</keyword>
<protein>
    <submittedName>
        <fullName evidence="8">Type II toxin-antitoxin system HicA family toxin</fullName>
    </submittedName>
</protein>
<dbReference type="GO" id="GO:0016787">
    <property type="term" value="F:hydrolase activity"/>
    <property type="evidence" value="ECO:0007669"/>
    <property type="project" value="UniProtKB-KW"/>
</dbReference>
<reference evidence="8 9" key="1">
    <citation type="submission" date="2018-08" db="EMBL/GenBank/DDBJ databases">
        <title>A genome reference for cultivated species of the human gut microbiota.</title>
        <authorList>
            <person name="Zou Y."/>
            <person name="Xue W."/>
            <person name="Luo G."/>
        </authorList>
    </citation>
    <scope>NUCLEOTIDE SEQUENCE [LARGE SCALE GENOMIC DNA]</scope>
    <source>
        <strain evidence="8 9">TF08-14</strain>
    </source>
</reference>